<proteinExistence type="predicted"/>
<feature type="transmembrane region" description="Helical" evidence="1">
    <location>
        <begin position="28"/>
        <end position="49"/>
    </location>
</feature>
<reference evidence="2 3" key="1">
    <citation type="submission" date="2015-07" db="EMBL/GenBank/DDBJ databases">
        <authorList>
            <person name="Voget S."/>
            <person name="Dogs M."/>
            <person name="Brinkhoff T.H."/>
            <person name="Daniel R."/>
        </authorList>
    </citation>
    <scope>NUCLEOTIDE SEQUENCE [LARGE SCALE GENOMIC DNA]</scope>
    <source>
        <strain evidence="2 3">B14</strain>
    </source>
</reference>
<evidence type="ECO:0000313" key="3">
    <source>
        <dbReference type="Proteomes" id="UP001318682"/>
    </source>
</evidence>
<keyword evidence="3" id="KW-1185">Reference proteome</keyword>
<evidence type="ECO:0000256" key="1">
    <source>
        <dbReference type="SAM" id="Phobius"/>
    </source>
</evidence>
<dbReference type="RefSeq" id="WP_262386662.1">
    <property type="nucleotide sequence ID" value="NZ_CP143423.1"/>
</dbReference>
<dbReference type="Proteomes" id="UP001318682">
    <property type="component" value="Chromosome"/>
</dbReference>
<accession>A0ABZ2BSS9</accession>
<keyword evidence="1" id="KW-0812">Transmembrane</keyword>
<keyword evidence="1" id="KW-0472">Membrane</keyword>
<evidence type="ECO:0000313" key="2">
    <source>
        <dbReference type="EMBL" id="WVX49081.1"/>
    </source>
</evidence>
<organism evidence="2 3">
    <name type="scientific">Roseobacter fucihabitans</name>
    <dbReference type="NCBI Taxonomy" id="1537242"/>
    <lineage>
        <taxon>Bacteria</taxon>
        <taxon>Pseudomonadati</taxon>
        <taxon>Pseudomonadota</taxon>
        <taxon>Alphaproteobacteria</taxon>
        <taxon>Rhodobacterales</taxon>
        <taxon>Roseobacteraceae</taxon>
        <taxon>Roseobacter</taxon>
    </lineage>
</organism>
<keyword evidence="1" id="KW-1133">Transmembrane helix</keyword>
<gene>
    <name evidence="2" type="ORF">ROLI_021670</name>
</gene>
<evidence type="ECO:0008006" key="4">
    <source>
        <dbReference type="Google" id="ProtNLM"/>
    </source>
</evidence>
<reference evidence="3" key="2">
    <citation type="submission" date="2024-01" db="EMBL/GenBank/DDBJ databases">
        <title>Roseobacter fucihabitans sp. nov., isolated from the brown alga Fucus spiralis.</title>
        <authorList>
            <person name="Hahnke S."/>
            <person name="Berger M."/>
            <person name="Schlingloff A."/>
            <person name="Athale I."/>
            <person name="Neumann-Schaal M."/>
            <person name="Adenaya A."/>
            <person name="Poehlein A."/>
            <person name="Daniel R."/>
            <person name="Pertersen J."/>
            <person name="Brinkhoff T."/>
        </authorList>
    </citation>
    <scope>NUCLEOTIDE SEQUENCE [LARGE SCALE GENOMIC DNA]</scope>
    <source>
        <strain evidence="3">B14</strain>
    </source>
</reference>
<name>A0ABZ2BSS9_9RHOB</name>
<sequence length="182" mass="19719">MADGLWAVNSIVLWAKASQNGEMKVFGALIKIGLVCVALVACAPLSIYYKEGAEVTRLQTDQLNCEIAALSDVPVSNQIRQEPPVYIPSRRYCDGAGRCHIRGGFFEPGQIYTVDVNANLRGRAEGQCMAQKGYAPVTVPNCPNAVFRAAPKGATQVLPRLSAQSCVIQYQDDTWQIVNQSG</sequence>
<protein>
    <recommendedName>
        <fullName evidence="4">Lipoprotein</fullName>
    </recommendedName>
</protein>
<dbReference type="EMBL" id="CP143423">
    <property type="protein sequence ID" value="WVX49081.1"/>
    <property type="molecule type" value="Genomic_DNA"/>
</dbReference>